<dbReference type="Proteomes" id="UP001245370">
    <property type="component" value="Unassembled WGS sequence"/>
</dbReference>
<keyword evidence="9 11" id="KW-0472">Membrane</keyword>
<evidence type="ECO:0000256" key="6">
    <source>
        <dbReference type="ARBA" id="ARBA00022643"/>
    </source>
</evidence>
<dbReference type="HAMAP" id="MF_00225">
    <property type="entry name" value="DHO_dh_type2"/>
    <property type="match status" value="1"/>
</dbReference>
<evidence type="ECO:0000256" key="5">
    <source>
        <dbReference type="ARBA" id="ARBA00022630"/>
    </source>
</evidence>
<comment type="subunit">
    <text evidence="11">Monomer.</text>
</comment>
<dbReference type="Proteomes" id="UP001144397">
    <property type="component" value="Unassembled WGS sequence"/>
</dbReference>
<dbReference type="InterPro" id="IPR005719">
    <property type="entry name" value="Dihydroorotate_DH_2"/>
</dbReference>
<keyword evidence="11" id="KW-1003">Cell membrane</keyword>
<keyword evidence="8 11" id="KW-0560">Oxidoreductase</keyword>
<dbReference type="InterPro" id="IPR050074">
    <property type="entry name" value="DHO_dehydrogenase"/>
</dbReference>
<protein>
    <recommendedName>
        <fullName evidence="11">Dihydroorotate dehydrogenase (quinone)</fullName>
        <ecNumber evidence="11">1.3.5.2</ecNumber>
    </recommendedName>
    <alternativeName>
        <fullName evidence="11">DHOdehase</fullName>
        <shortName evidence="11">DHOD</shortName>
        <shortName evidence="11">DHODase</shortName>
    </alternativeName>
    <alternativeName>
        <fullName evidence="11">Dihydroorotate oxidase</fullName>
    </alternativeName>
</protein>
<gene>
    <name evidence="11 13" type="primary">pyrD</name>
    <name evidence="14" type="ORF">GGQ86_004587</name>
    <name evidence="13" type="ORF">XFLAVUS301_45590</name>
</gene>
<proteinExistence type="inferred from homology"/>
<dbReference type="AlphaFoldDB" id="A0A9W6FM05"/>
<evidence type="ECO:0000256" key="9">
    <source>
        <dbReference type="ARBA" id="ARBA00023136"/>
    </source>
</evidence>
<feature type="active site" description="Nucleophile" evidence="11">
    <location>
        <position position="174"/>
    </location>
</feature>
<feature type="binding site" evidence="11">
    <location>
        <position position="267"/>
    </location>
    <ligand>
        <name>FMN</name>
        <dbReference type="ChEBI" id="CHEBI:58210"/>
    </ligand>
</feature>
<keyword evidence="16" id="KW-1185">Reference proteome</keyword>
<comment type="pathway">
    <text evidence="3 11">Pyrimidine metabolism; UMP biosynthesis via de novo pathway; orotate from (S)-dihydroorotate (quinone route): step 1/1.</text>
</comment>
<dbReference type="PROSITE" id="PS00911">
    <property type="entry name" value="DHODEHASE_1"/>
    <property type="match status" value="1"/>
</dbReference>
<evidence type="ECO:0000313" key="13">
    <source>
        <dbReference type="EMBL" id="GLI24885.1"/>
    </source>
</evidence>
<feature type="binding site" evidence="11">
    <location>
        <position position="176"/>
    </location>
    <ligand>
        <name>substrate</name>
    </ligand>
</feature>
<evidence type="ECO:0000256" key="4">
    <source>
        <dbReference type="ARBA" id="ARBA00005359"/>
    </source>
</evidence>
<feature type="binding site" evidence="11">
    <location>
        <position position="171"/>
    </location>
    <ligand>
        <name>FMN</name>
        <dbReference type="ChEBI" id="CHEBI:58210"/>
    </ligand>
</feature>
<dbReference type="GO" id="GO:0005886">
    <property type="term" value="C:plasma membrane"/>
    <property type="evidence" value="ECO:0007669"/>
    <property type="project" value="UniProtKB-SubCell"/>
</dbReference>
<dbReference type="SUPFAM" id="SSF51395">
    <property type="entry name" value="FMN-linked oxidoreductases"/>
    <property type="match status" value="1"/>
</dbReference>
<feature type="binding site" evidence="11">
    <location>
        <position position="171"/>
    </location>
    <ligand>
        <name>substrate</name>
    </ligand>
</feature>
<evidence type="ECO:0000256" key="7">
    <source>
        <dbReference type="ARBA" id="ARBA00022975"/>
    </source>
</evidence>
<dbReference type="EC" id="1.3.5.2" evidence="11"/>
<feature type="domain" description="Dihydroorotate dehydrogenase catalytic" evidence="12">
    <location>
        <begin position="43"/>
        <end position="339"/>
    </location>
</feature>
<feature type="binding site" evidence="11">
    <location>
        <begin position="245"/>
        <end position="246"/>
    </location>
    <ligand>
        <name>substrate</name>
    </ligand>
</feature>
<name>A0A9W6FM05_XANFL</name>
<dbReference type="PROSITE" id="PS00912">
    <property type="entry name" value="DHODEHASE_2"/>
    <property type="match status" value="1"/>
</dbReference>
<evidence type="ECO:0000256" key="11">
    <source>
        <dbReference type="HAMAP-Rule" id="MF_00225"/>
    </source>
</evidence>
<dbReference type="InterPro" id="IPR005720">
    <property type="entry name" value="Dihydroorotate_DH_cat"/>
</dbReference>
<evidence type="ECO:0000313" key="14">
    <source>
        <dbReference type="EMBL" id="MDR6336089.1"/>
    </source>
</evidence>
<comment type="function">
    <text evidence="1 11">Catalyzes the conversion of dihydroorotate to orotate with quinone as electron acceptor.</text>
</comment>
<evidence type="ECO:0000313" key="15">
    <source>
        <dbReference type="Proteomes" id="UP001144397"/>
    </source>
</evidence>
<feature type="binding site" evidence="11">
    <location>
        <begin position="317"/>
        <end position="318"/>
    </location>
    <ligand>
        <name>FMN</name>
        <dbReference type="ChEBI" id="CHEBI:58210"/>
    </ligand>
</feature>
<dbReference type="EMBL" id="BSDO01000009">
    <property type="protein sequence ID" value="GLI24885.1"/>
    <property type="molecule type" value="Genomic_DNA"/>
</dbReference>
<dbReference type="GO" id="GO:0044205">
    <property type="term" value="P:'de novo' UMP biosynthetic process"/>
    <property type="evidence" value="ECO:0007669"/>
    <property type="project" value="UniProtKB-UniRule"/>
</dbReference>
<feature type="binding site" evidence="11">
    <location>
        <position position="244"/>
    </location>
    <ligand>
        <name>FMN</name>
        <dbReference type="ChEBI" id="CHEBI:58210"/>
    </ligand>
</feature>
<feature type="binding site" evidence="11">
    <location>
        <begin position="60"/>
        <end position="64"/>
    </location>
    <ligand>
        <name>FMN</name>
        <dbReference type="ChEBI" id="CHEBI:58210"/>
    </ligand>
</feature>
<dbReference type="RefSeq" id="WP_281809596.1">
    <property type="nucleotide sequence ID" value="NZ_BSDO01000009.1"/>
</dbReference>
<accession>A0A9W6FM05</accession>
<dbReference type="NCBIfam" id="NF003645">
    <property type="entry name" value="PRK05286.1-2"/>
    <property type="match status" value="1"/>
</dbReference>
<evidence type="ECO:0000256" key="8">
    <source>
        <dbReference type="ARBA" id="ARBA00023002"/>
    </source>
</evidence>
<keyword evidence="6 11" id="KW-0288">FMN</keyword>
<comment type="cofactor">
    <cofactor evidence="11">
        <name>FMN</name>
        <dbReference type="ChEBI" id="CHEBI:58210"/>
    </cofactor>
    <text evidence="11">Binds 1 FMN per subunit.</text>
</comment>
<evidence type="ECO:0000256" key="10">
    <source>
        <dbReference type="ARBA" id="ARBA00048639"/>
    </source>
</evidence>
<sequence length="356" mass="37273">MDLYALVRPFLGLVTPERAHGYAVRALAKGLMPDLSGHDDPVLATRVWGLDFPNPVGLAAGFDKHCEVADGLLKMGFGFAEMGTVTPRPQPGNPQPRLFRLEEDEAVINRFGFNSEGLAPFVYRLAKRRSAGGKGILGANVGKNKESEDTLEDYAAGVSATCRLADYIVCNISSPNTPGLRALQARAEMEALLAHLVGVRNASVPDPAERPPLLVKVAPDLDDAGLADVAEVALETGIDGIIMGNTTLSRPASLHSAHKGEAGGLSGKPLMTLSTERLAALYRLVGGRLPLVGSGGISSGADAYAKIRAGASLVQLYSALVFHGPGLVGRIKTDLAARLKADGFAHVSEAVGADVR</sequence>
<dbReference type="NCBIfam" id="NF003652">
    <property type="entry name" value="PRK05286.2-5"/>
    <property type="match status" value="1"/>
</dbReference>
<evidence type="ECO:0000256" key="1">
    <source>
        <dbReference type="ARBA" id="ARBA00003125"/>
    </source>
</evidence>
<reference evidence="14 16" key="2">
    <citation type="submission" date="2023-07" db="EMBL/GenBank/DDBJ databases">
        <title>Genomic Encyclopedia of Type Strains, Phase IV (KMG-IV): sequencing the most valuable type-strain genomes for metagenomic binning, comparative biology and taxonomic classification.</title>
        <authorList>
            <person name="Goeker M."/>
        </authorList>
    </citation>
    <scope>NUCLEOTIDE SEQUENCE [LARGE SCALE GENOMIC DNA]</scope>
    <source>
        <strain evidence="14 16">DSM 338</strain>
    </source>
</reference>
<organism evidence="13 15">
    <name type="scientific">Xanthobacter flavus</name>
    <dbReference type="NCBI Taxonomy" id="281"/>
    <lineage>
        <taxon>Bacteria</taxon>
        <taxon>Pseudomonadati</taxon>
        <taxon>Pseudomonadota</taxon>
        <taxon>Alphaproteobacteria</taxon>
        <taxon>Hyphomicrobiales</taxon>
        <taxon>Xanthobacteraceae</taxon>
        <taxon>Xanthobacter</taxon>
    </lineage>
</organism>
<feature type="binding site" evidence="11">
    <location>
        <position position="216"/>
    </location>
    <ligand>
        <name>FMN</name>
        <dbReference type="ChEBI" id="CHEBI:58210"/>
    </ligand>
</feature>
<dbReference type="GO" id="GO:0005737">
    <property type="term" value="C:cytoplasm"/>
    <property type="evidence" value="ECO:0007669"/>
    <property type="project" value="InterPro"/>
</dbReference>
<dbReference type="Gene3D" id="3.20.20.70">
    <property type="entry name" value="Aldolase class I"/>
    <property type="match status" value="1"/>
</dbReference>
<dbReference type="GeneID" id="95765329"/>
<evidence type="ECO:0000256" key="2">
    <source>
        <dbReference type="ARBA" id="ARBA00004370"/>
    </source>
</evidence>
<keyword evidence="5 11" id="KW-0285">Flavoprotein</keyword>
<evidence type="ECO:0000259" key="12">
    <source>
        <dbReference type="Pfam" id="PF01180"/>
    </source>
</evidence>
<dbReference type="EMBL" id="JAVDPY010000010">
    <property type="protein sequence ID" value="MDR6336089.1"/>
    <property type="molecule type" value="Genomic_DNA"/>
</dbReference>
<dbReference type="GO" id="GO:0106430">
    <property type="term" value="F:dihydroorotate dehydrogenase (quinone) activity"/>
    <property type="evidence" value="ECO:0007669"/>
    <property type="project" value="UniProtKB-EC"/>
</dbReference>
<dbReference type="CDD" id="cd04738">
    <property type="entry name" value="DHOD_2_like"/>
    <property type="match status" value="1"/>
</dbReference>
<feature type="binding site" evidence="11">
    <location>
        <position position="64"/>
    </location>
    <ligand>
        <name>substrate</name>
    </ligand>
</feature>
<dbReference type="InterPro" id="IPR013785">
    <property type="entry name" value="Aldolase_TIM"/>
</dbReference>
<reference evidence="13" key="1">
    <citation type="submission" date="2022-12" db="EMBL/GenBank/DDBJ databases">
        <title>Reference genome sequencing for broad-spectrum identification of bacterial and archaeal isolates by mass spectrometry.</title>
        <authorList>
            <person name="Sekiguchi Y."/>
            <person name="Tourlousse D.M."/>
        </authorList>
    </citation>
    <scope>NUCLEOTIDE SEQUENCE</scope>
    <source>
        <strain evidence="13">301</strain>
    </source>
</reference>
<comment type="similarity">
    <text evidence="4 11">Belongs to the dihydroorotate dehydrogenase family. Type 2 subfamily.</text>
</comment>
<dbReference type="GO" id="GO:0006207">
    <property type="term" value="P:'de novo' pyrimidine nucleobase biosynthetic process"/>
    <property type="evidence" value="ECO:0007669"/>
    <property type="project" value="UniProtKB-UniRule"/>
</dbReference>
<feature type="binding site" evidence="11">
    <location>
        <position position="140"/>
    </location>
    <ligand>
        <name>FMN</name>
        <dbReference type="ChEBI" id="CHEBI:58210"/>
    </ligand>
</feature>
<feature type="binding site" evidence="11">
    <location>
        <position position="84"/>
    </location>
    <ligand>
        <name>FMN</name>
        <dbReference type="ChEBI" id="CHEBI:58210"/>
    </ligand>
</feature>
<feature type="binding site" evidence="11">
    <location>
        <position position="296"/>
    </location>
    <ligand>
        <name>FMN</name>
        <dbReference type="ChEBI" id="CHEBI:58210"/>
    </ligand>
</feature>
<dbReference type="PANTHER" id="PTHR48109:SF4">
    <property type="entry name" value="DIHYDROOROTATE DEHYDROGENASE (QUINONE), MITOCHONDRIAL"/>
    <property type="match status" value="1"/>
</dbReference>
<evidence type="ECO:0000256" key="3">
    <source>
        <dbReference type="ARBA" id="ARBA00005161"/>
    </source>
</evidence>
<dbReference type="Pfam" id="PF01180">
    <property type="entry name" value="DHO_dh"/>
    <property type="match status" value="1"/>
</dbReference>
<dbReference type="PANTHER" id="PTHR48109">
    <property type="entry name" value="DIHYDROOROTATE DEHYDROGENASE (QUINONE), MITOCHONDRIAL-RELATED"/>
    <property type="match status" value="1"/>
</dbReference>
<comment type="catalytic activity">
    <reaction evidence="10 11">
        <text>(S)-dihydroorotate + a quinone = orotate + a quinol</text>
        <dbReference type="Rhea" id="RHEA:30187"/>
        <dbReference type="ChEBI" id="CHEBI:24646"/>
        <dbReference type="ChEBI" id="CHEBI:30839"/>
        <dbReference type="ChEBI" id="CHEBI:30864"/>
        <dbReference type="ChEBI" id="CHEBI:132124"/>
        <dbReference type="EC" id="1.3.5.2"/>
    </reaction>
</comment>
<feature type="binding site" evidence="11">
    <location>
        <begin position="109"/>
        <end position="113"/>
    </location>
    <ligand>
        <name>substrate</name>
    </ligand>
</feature>
<dbReference type="NCBIfam" id="TIGR01036">
    <property type="entry name" value="pyrD_sub2"/>
    <property type="match status" value="1"/>
</dbReference>
<dbReference type="InterPro" id="IPR001295">
    <property type="entry name" value="Dihydroorotate_DH_CS"/>
</dbReference>
<comment type="caution">
    <text evidence="13">The sequence shown here is derived from an EMBL/GenBank/DDBJ whole genome shotgun (WGS) entry which is preliminary data.</text>
</comment>
<keyword evidence="7 11" id="KW-0665">Pyrimidine biosynthesis</keyword>
<comment type="subcellular location">
    <subcellularLocation>
        <location evidence="11">Cell membrane</location>
        <topology evidence="11">Peripheral membrane protein</topology>
    </subcellularLocation>
    <subcellularLocation>
        <location evidence="2">Membrane</location>
    </subcellularLocation>
</comment>
<evidence type="ECO:0000313" key="16">
    <source>
        <dbReference type="Proteomes" id="UP001245370"/>
    </source>
</evidence>